<organism evidence="2 3">
    <name type="scientific">Hyphomonas atlantica</name>
    <dbReference type="NCBI Taxonomy" id="1280948"/>
    <lineage>
        <taxon>Bacteria</taxon>
        <taxon>Pseudomonadati</taxon>
        <taxon>Pseudomonadota</taxon>
        <taxon>Alphaproteobacteria</taxon>
        <taxon>Hyphomonadales</taxon>
        <taxon>Hyphomonadaceae</taxon>
        <taxon>Hyphomonas</taxon>
    </lineage>
</organism>
<protein>
    <submittedName>
        <fullName evidence="2">Uncharacterized protein</fullName>
    </submittedName>
</protein>
<gene>
    <name evidence="2" type="ORF">DCG65_07515</name>
</gene>
<name>A0A3B9L0E5_9PROT</name>
<dbReference type="AlphaFoldDB" id="A0A3B9L0E5"/>
<feature type="non-terminal residue" evidence="2">
    <location>
        <position position="1"/>
    </location>
</feature>
<feature type="region of interest" description="Disordered" evidence="1">
    <location>
        <begin position="1"/>
        <end position="25"/>
    </location>
</feature>
<accession>A0A3B9L0E5</accession>
<evidence type="ECO:0000313" key="3">
    <source>
        <dbReference type="Proteomes" id="UP000259173"/>
    </source>
</evidence>
<sequence>AYQEIPRKRQYDEPPDQGGDQGKIRHAPGSLLVETLVFNEVQDAEYDYNCGNGNQRGMDDHGAVSLLFS</sequence>
<dbReference type="EMBL" id="DMBR01000226">
    <property type="protein sequence ID" value="HAE94392.1"/>
    <property type="molecule type" value="Genomic_DNA"/>
</dbReference>
<dbReference type="Proteomes" id="UP000259173">
    <property type="component" value="Unassembled WGS sequence"/>
</dbReference>
<proteinExistence type="predicted"/>
<comment type="caution">
    <text evidence="2">The sequence shown here is derived from an EMBL/GenBank/DDBJ whole genome shotgun (WGS) entry which is preliminary data.</text>
</comment>
<evidence type="ECO:0000313" key="2">
    <source>
        <dbReference type="EMBL" id="HAE94392.1"/>
    </source>
</evidence>
<feature type="compositionally biased region" description="Basic and acidic residues" evidence="1">
    <location>
        <begin position="1"/>
        <end position="12"/>
    </location>
</feature>
<reference evidence="2 3" key="1">
    <citation type="journal article" date="2018" name="Nat. Biotechnol.">
        <title>A standardized bacterial taxonomy based on genome phylogeny substantially revises the tree of life.</title>
        <authorList>
            <person name="Parks D.H."/>
            <person name="Chuvochina M."/>
            <person name="Waite D.W."/>
            <person name="Rinke C."/>
            <person name="Skarshewski A."/>
            <person name="Chaumeil P.A."/>
            <person name="Hugenholtz P."/>
        </authorList>
    </citation>
    <scope>NUCLEOTIDE SEQUENCE [LARGE SCALE GENOMIC DNA]</scope>
    <source>
        <strain evidence="2">UBA8557</strain>
    </source>
</reference>
<evidence type="ECO:0000256" key="1">
    <source>
        <dbReference type="SAM" id="MobiDB-lite"/>
    </source>
</evidence>